<dbReference type="InterPro" id="IPR047218">
    <property type="entry name" value="YocR/YhdH-like"/>
</dbReference>
<gene>
    <name evidence="7" type="ORF">AAT16_12365</name>
    <name evidence="8" type="ORF">SAMN05216235_1159</name>
</gene>
<evidence type="ECO:0000256" key="6">
    <source>
        <dbReference type="SAM" id="Phobius"/>
    </source>
</evidence>
<dbReference type="EMBL" id="FOTB01000002">
    <property type="protein sequence ID" value="SFK68577.1"/>
    <property type="molecule type" value="Genomic_DNA"/>
</dbReference>
<dbReference type="PANTHER" id="PTHR42948:SF1">
    <property type="entry name" value="TRANSPORTER"/>
    <property type="match status" value="1"/>
</dbReference>
<feature type="transmembrane region" description="Helical" evidence="6">
    <location>
        <begin position="175"/>
        <end position="195"/>
    </location>
</feature>
<keyword evidence="3 6" id="KW-0812">Transmembrane</keyword>
<feature type="transmembrane region" description="Helical" evidence="6">
    <location>
        <begin position="302"/>
        <end position="324"/>
    </location>
</feature>
<evidence type="ECO:0000256" key="3">
    <source>
        <dbReference type="ARBA" id="ARBA00022692"/>
    </source>
</evidence>
<dbReference type="PROSITE" id="PS50267">
    <property type="entry name" value="NA_NEUROTRAN_SYMP_3"/>
    <property type="match status" value="1"/>
</dbReference>
<keyword evidence="2" id="KW-0813">Transport</keyword>
<dbReference type="PRINTS" id="PR00176">
    <property type="entry name" value="NANEUSMPORT"/>
</dbReference>
<dbReference type="InterPro" id="IPR000175">
    <property type="entry name" value="Na/ntran_symport"/>
</dbReference>
<evidence type="ECO:0000256" key="2">
    <source>
        <dbReference type="ARBA" id="ARBA00022448"/>
    </source>
</evidence>
<organism evidence="8 10">
    <name type="scientific">Salinicoccus halodurans</name>
    <dbReference type="NCBI Taxonomy" id="407035"/>
    <lineage>
        <taxon>Bacteria</taxon>
        <taxon>Bacillati</taxon>
        <taxon>Bacillota</taxon>
        <taxon>Bacilli</taxon>
        <taxon>Bacillales</taxon>
        <taxon>Staphylococcaceae</taxon>
        <taxon>Salinicoccus</taxon>
    </lineage>
</organism>
<name>A0A0F7HLP3_9STAP</name>
<dbReference type="AlphaFoldDB" id="A0A0F7HLP3"/>
<dbReference type="NCBIfam" id="NF037979">
    <property type="entry name" value="Na_transp"/>
    <property type="match status" value="1"/>
</dbReference>
<comment type="subcellular location">
    <subcellularLocation>
        <location evidence="1">Membrane</location>
        <topology evidence="1">Multi-pass membrane protein</topology>
    </subcellularLocation>
</comment>
<protein>
    <submittedName>
        <fullName evidence="8">Neurotransmitter:Na+ symporter, NSS family</fullName>
    </submittedName>
    <submittedName>
        <fullName evidence="7">Transporter</fullName>
    </submittedName>
</protein>
<dbReference type="InterPro" id="IPR037272">
    <property type="entry name" value="SNS_sf"/>
</dbReference>
<evidence type="ECO:0000313" key="9">
    <source>
        <dbReference type="Proteomes" id="UP000034029"/>
    </source>
</evidence>
<evidence type="ECO:0000256" key="1">
    <source>
        <dbReference type="ARBA" id="ARBA00004141"/>
    </source>
</evidence>
<keyword evidence="9" id="KW-1185">Reference proteome</keyword>
<dbReference type="EMBL" id="CP011366">
    <property type="protein sequence ID" value="AKG74914.1"/>
    <property type="molecule type" value="Genomic_DNA"/>
</dbReference>
<evidence type="ECO:0000313" key="7">
    <source>
        <dbReference type="EMBL" id="AKG74914.1"/>
    </source>
</evidence>
<keyword evidence="4 6" id="KW-1133">Transmembrane helix</keyword>
<reference evidence="9" key="2">
    <citation type="submission" date="2015-04" db="EMBL/GenBank/DDBJ databases">
        <title>Complete genome sequence of Salinicoccus halodurans strain H3B36, isolated from the Qaidam basin of China.</title>
        <authorList>
            <person name="Ma Y."/>
            <person name="Jiang K."/>
            <person name="Xue Y."/>
        </authorList>
    </citation>
    <scope>NUCLEOTIDE SEQUENCE [LARGE SCALE GENOMIC DNA]</scope>
    <source>
        <strain evidence="9">H3B36</strain>
    </source>
</reference>
<feature type="transmembrane region" description="Helical" evidence="6">
    <location>
        <begin position="43"/>
        <end position="65"/>
    </location>
</feature>
<reference evidence="7 9" key="1">
    <citation type="journal article" date="2015" name="Int. J. Syst. Evol. Microbiol.">
        <title>Complete genome sequence of Salinicoccus halodurans H3B36, isolated from the Qaidam Basin in China.</title>
        <authorList>
            <person name="Jiang K."/>
            <person name="Xue Y."/>
            <person name="Ma Y."/>
        </authorList>
    </citation>
    <scope>NUCLEOTIDE SEQUENCE [LARGE SCALE GENOMIC DNA]</scope>
    <source>
        <strain evidence="7 9">H3B36</strain>
    </source>
</reference>
<evidence type="ECO:0000313" key="10">
    <source>
        <dbReference type="Proteomes" id="UP000183090"/>
    </source>
</evidence>
<feature type="transmembrane region" description="Helical" evidence="6">
    <location>
        <begin position="422"/>
        <end position="442"/>
    </location>
</feature>
<sequence>MKEQQVQWGSRLGFILAAAGSAVGLGAVWKFPYMVAQFGGGAFLLIFLVFTLLVGLPMLMVEFTLGRLGKRPSIETFKFLGGKRAYGLIGLLGNIAAFILLSFYSVIGGWIMVYFVLAVGNLFNMADVTQTGLFEAVTGTPWMVVSGQAAFMIITAWIVTGGIEKGIERASKIMMPLLFLTFILLIARSLTLPGAMEGVEFLLMPDFSAITSEAILFALGQSFFALSIGAMGMLTYASYVKDDVNLPHSAVYIVITTIIITIFAGLAVFPAVASFGMQDEAQGPGLLFIILPKVFAEITGGAWFYLLFILLFLFATLTSSISMIEINVSNVIKGRQEKRNKATWIFAALIFLLGVPSTLSMSVLADVEIFSRSIFDTMDMLVSNIFMPLGALLATLFLGWKVDLDRVSEALNVKQGLIFRTWVFIIRYMLPVIILFVFITALI</sequence>
<feature type="transmembrane region" description="Helical" evidence="6">
    <location>
        <begin position="86"/>
        <end position="119"/>
    </location>
</feature>
<feature type="transmembrane region" description="Helical" evidence="6">
    <location>
        <begin position="215"/>
        <end position="239"/>
    </location>
</feature>
<dbReference type="GO" id="GO:0016020">
    <property type="term" value="C:membrane"/>
    <property type="evidence" value="ECO:0007669"/>
    <property type="project" value="UniProtKB-SubCell"/>
</dbReference>
<dbReference type="Proteomes" id="UP000034029">
    <property type="component" value="Chromosome"/>
</dbReference>
<dbReference type="OrthoDB" id="9762833at2"/>
<evidence type="ECO:0000256" key="4">
    <source>
        <dbReference type="ARBA" id="ARBA00022989"/>
    </source>
</evidence>
<dbReference type="RefSeq" id="WP_046791093.1">
    <property type="nucleotide sequence ID" value="NZ_CP011366.1"/>
</dbReference>
<keyword evidence="5 6" id="KW-0472">Membrane</keyword>
<dbReference type="CDD" id="cd10336">
    <property type="entry name" value="SLC6sbd_Tyt1-Like"/>
    <property type="match status" value="1"/>
</dbReference>
<dbReference type="SUPFAM" id="SSF161070">
    <property type="entry name" value="SNF-like"/>
    <property type="match status" value="1"/>
</dbReference>
<dbReference type="Proteomes" id="UP000183090">
    <property type="component" value="Unassembled WGS sequence"/>
</dbReference>
<feature type="transmembrane region" description="Helical" evidence="6">
    <location>
        <begin position="251"/>
        <end position="273"/>
    </location>
</feature>
<feature type="transmembrane region" description="Helical" evidence="6">
    <location>
        <begin position="139"/>
        <end position="163"/>
    </location>
</feature>
<proteinExistence type="predicted"/>
<dbReference type="Pfam" id="PF00209">
    <property type="entry name" value="SNF"/>
    <property type="match status" value="2"/>
</dbReference>
<dbReference type="KEGG" id="shv:AAT16_12365"/>
<reference evidence="8 10" key="3">
    <citation type="submission" date="2016-10" db="EMBL/GenBank/DDBJ databases">
        <authorList>
            <person name="Varghese N."/>
            <person name="Submissions S."/>
        </authorList>
    </citation>
    <scope>NUCLEOTIDE SEQUENCE [LARGE SCALE GENOMIC DNA]</scope>
    <source>
        <strain evidence="8 10">CGMCC 1.6501</strain>
    </source>
</reference>
<feature type="transmembrane region" description="Helical" evidence="6">
    <location>
        <begin position="385"/>
        <end position="402"/>
    </location>
</feature>
<evidence type="ECO:0000256" key="5">
    <source>
        <dbReference type="ARBA" id="ARBA00023136"/>
    </source>
</evidence>
<evidence type="ECO:0000313" key="8">
    <source>
        <dbReference type="EMBL" id="SFK68577.1"/>
    </source>
</evidence>
<feature type="transmembrane region" description="Helical" evidence="6">
    <location>
        <begin position="12"/>
        <end position="31"/>
    </location>
</feature>
<feature type="transmembrane region" description="Helical" evidence="6">
    <location>
        <begin position="344"/>
        <end position="365"/>
    </location>
</feature>
<accession>A0A0F7HLP3</accession>
<dbReference type="PANTHER" id="PTHR42948">
    <property type="entry name" value="TRANSPORTER"/>
    <property type="match status" value="1"/>
</dbReference>